<protein>
    <submittedName>
        <fullName evidence="1">Uncharacterized protein</fullName>
    </submittedName>
</protein>
<gene>
    <name evidence="1" type="ORF">V4C55_40920</name>
</gene>
<dbReference type="Proteomes" id="UP001494588">
    <property type="component" value="Unassembled WGS sequence"/>
</dbReference>
<keyword evidence="2" id="KW-1185">Reference proteome</keyword>
<reference evidence="1 2" key="1">
    <citation type="submission" date="2024-01" db="EMBL/GenBank/DDBJ databases">
        <title>The diversity of rhizobia nodulating Mimosa spp. in eleven states of Brazil covering several biomes is determined by host plant, location, and edaphic factors.</title>
        <authorList>
            <person name="Rouws L."/>
            <person name="Barauna A."/>
            <person name="Beukes C."/>
            <person name="De Faria S.M."/>
            <person name="Gross E."/>
            <person name="Dos Reis Junior F.B."/>
            <person name="Simon M."/>
            <person name="Maluk M."/>
            <person name="Odee D.W."/>
            <person name="Kenicer G."/>
            <person name="Young J.P.W."/>
            <person name="Reis V.M."/>
            <person name="Zilli J."/>
            <person name="James E.K."/>
        </authorList>
    </citation>
    <scope>NUCLEOTIDE SEQUENCE [LARGE SCALE GENOMIC DNA]</scope>
    <source>
        <strain evidence="1 2">JPY77</strain>
    </source>
</reference>
<accession>A0ABU9QRE1</accession>
<organism evidence="1 2">
    <name type="scientific">Paraburkholderia sabiae</name>
    <dbReference type="NCBI Taxonomy" id="273251"/>
    <lineage>
        <taxon>Bacteria</taxon>
        <taxon>Pseudomonadati</taxon>
        <taxon>Pseudomonadota</taxon>
        <taxon>Betaproteobacteria</taxon>
        <taxon>Burkholderiales</taxon>
        <taxon>Burkholderiaceae</taxon>
        <taxon>Paraburkholderia</taxon>
    </lineage>
</organism>
<sequence>MTLKAQWYRDRLAKKARRGFCGYPVATVAFYGPDDRRATKVSVGIVAHDGADADPVERWFGETSDARTDPATIGAVVRFIDQQGARSVATVDRIIGCPHEEGIDYPEGEACQLCPFWRNRDRWSGEIIG</sequence>
<proteinExistence type="predicted"/>
<dbReference type="EMBL" id="JAZHGC010000069">
    <property type="protein sequence ID" value="MEM5292072.1"/>
    <property type="molecule type" value="Genomic_DNA"/>
</dbReference>
<dbReference type="RefSeq" id="WP_201661943.1">
    <property type="nucleotide sequence ID" value="NZ_CAJHCS010000055.1"/>
</dbReference>
<evidence type="ECO:0000313" key="2">
    <source>
        <dbReference type="Proteomes" id="UP001494588"/>
    </source>
</evidence>
<evidence type="ECO:0000313" key="1">
    <source>
        <dbReference type="EMBL" id="MEM5292072.1"/>
    </source>
</evidence>
<name>A0ABU9QRE1_9BURK</name>
<comment type="caution">
    <text evidence="1">The sequence shown here is derived from an EMBL/GenBank/DDBJ whole genome shotgun (WGS) entry which is preliminary data.</text>
</comment>